<name>A0AA96RVI9_9ENTR</name>
<dbReference type="EMBL" id="CP135253">
    <property type="protein sequence ID" value="WNS39517.1"/>
    <property type="molecule type" value="Genomic_DNA"/>
</dbReference>
<dbReference type="Proteomes" id="UP001577381">
    <property type="component" value="Unassembled WGS sequence"/>
</dbReference>
<gene>
    <name evidence="2" type="ORF">ACE3KR_04680</name>
    <name evidence="3" type="ORF">RQP59_08185</name>
</gene>
<accession>A0AA96RVI9</accession>
<evidence type="ECO:0000313" key="3">
    <source>
        <dbReference type="EMBL" id="WNS39517.1"/>
    </source>
</evidence>
<dbReference type="EMBL" id="JBHGSI010000001">
    <property type="protein sequence ID" value="MFB4718182.1"/>
    <property type="molecule type" value="Genomic_DNA"/>
</dbReference>
<sequence>MKLTPLSTSIGLLLSSISTVASADFGTPLYLPYVSPSQSDFGGVGLLQTPSARMAPSGEFSLNYRDNNQYRFWALSLQLMPWLETTIRYTDVRTRQYGDKNFSGDQTYKDKAIDLKARLWRETRWTPDISLGFRDIGGTGLFDSEYLVASKAVGPFDFTVGTGWGYVANGGNIANPFCRASNSFCQRSESYSGRGGSVDADRFFHGPAALFGGVEYQTPWQPLRLKAEYDANDYRNDRAGRLKQDAPVNVGVLYRLNDWSDLSVGYERGNTLTFGITLNTNFDTLRSQSYKPPKPGYRPSEQPANFAHHVAAAQLTALRDNAGFASPRIDRVGDIVYVAGEQTDYRDRTEGVDRANRIIMNALPAGARQIVITEERDNVPMVSYRSDTLSLAEVMRGLPPGSTMPPEVNKVEEPQHPASAQAGYALEKSPWKFNWSPVLNQSFGGPESFYMYQIALSGSASYQITDNLKAGGVALLNLHNNYDKFNYTAPPADSHIPQVRTHIRSYVSTRDVYLNNLQLTHTRALGNGWYMQNYGGYLEMMFAGVGSEMLYRPLKKQWAIGADLNQVKQRDWNDPMKMADYSVTTGHVTGYWQPWFADEFLLKVSVGRYLAGDKGGTVDISRRFASGITAGAYATLTNVSSQDYGEGSFTKGFYISIPLDLMSTRPTNTRAKFNWEPLTRDGGQPLHKRYSLYDLTGARALD</sequence>
<feature type="signal peptide" evidence="1">
    <location>
        <begin position="1"/>
        <end position="23"/>
    </location>
</feature>
<proteinExistence type="predicted"/>
<dbReference type="RefSeq" id="WP_265194151.1">
    <property type="nucleotide sequence ID" value="NZ_CP135253.1"/>
</dbReference>
<evidence type="ECO:0000313" key="2">
    <source>
        <dbReference type="EMBL" id="MFB4718182.1"/>
    </source>
</evidence>
<dbReference type="KEGG" id="echu:RQP59_08185"/>
<reference evidence="2 4" key="2">
    <citation type="submission" date="2024-09" db="EMBL/GenBank/DDBJ databases">
        <title>Molecular characterization of Carbapenemase-producing Enterobacter cloacae Complex from Infections in Argentina.</title>
        <authorList>
            <person name="De Mendieta J.M."/>
            <person name="Gomez S."/>
        </authorList>
    </citation>
    <scope>NUCLEOTIDE SEQUENCE [LARGE SCALE GENOMIC DNA]</scope>
    <source>
        <strain evidence="2 4">M23267</strain>
    </source>
</reference>
<feature type="chain" id="PRO_5041655477" evidence="1">
    <location>
        <begin position="24"/>
        <end position="702"/>
    </location>
</feature>
<dbReference type="Pfam" id="PF06082">
    <property type="entry name" value="YjbH"/>
    <property type="match status" value="1"/>
</dbReference>
<dbReference type="InterPro" id="IPR010344">
    <property type="entry name" value="YbjH"/>
</dbReference>
<protein>
    <submittedName>
        <fullName evidence="3">YjbH domain-containing protein</fullName>
    </submittedName>
</protein>
<keyword evidence="1" id="KW-0732">Signal</keyword>
<reference evidence="3" key="1">
    <citation type="submission" date="2023-09" db="EMBL/GenBank/DDBJ databases">
        <title>Coexistence of blaNDM-1 and blaKPC-2 in Enterobacter chuandaensis.</title>
        <authorList>
            <person name="Chen R."/>
        </authorList>
    </citation>
    <scope>NUCLEOTIDE SEQUENCE</scope>
    <source>
        <strain evidence="3">FAHZZU5885</strain>
    </source>
</reference>
<keyword evidence="4" id="KW-1185">Reference proteome</keyword>
<evidence type="ECO:0000313" key="4">
    <source>
        <dbReference type="Proteomes" id="UP001577381"/>
    </source>
</evidence>
<evidence type="ECO:0000256" key="1">
    <source>
        <dbReference type="SAM" id="SignalP"/>
    </source>
</evidence>
<organism evidence="3">
    <name type="scientific">Enterobacter chuandaensis</name>
    <dbReference type="NCBI Taxonomy" id="2497875"/>
    <lineage>
        <taxon>Bacteria</taxon>
        <taxon>Pseudomonadati</taxon>
        <taxon>Pseudomonadota</taxon>
        <taxon>Gammaproteobacteria</taxon>
        <taxon>Enterobacterales</taxon>
        <taxon>Enterobacteriaceae</taxon>
        <taxon>Enterobacter</taxon>
        <taxon>Enterobacter cloacae complex</taxon>
    </lineage>
</organism>
<dbReference type="AlphaFoldDB" id="A0AA96RVI9"/>